<dbReference type="PANTHER" id="PTHR42708">
    <property type="entry name" value="ATP/GTP-BINDING PROTEIN-RELATED"/>
    <property type="match status" value="1"/>
</dbReference>
<dbReference type="AlphaFoldDB" id="Q1CXQ3"/>
<evidence type="ECO:0000256" key="2">
    <source>
        <dbReference type="ARBA" id="ARBA00023134"/>
    </source>
</evidence>
<proteinExistence type="predicted"/>
<evidence type="ECO:0000256" key="1">
    <source>
        <dbReference type="ARBA" id="ARBA00022741"/>
    </source>
</evidence>
<keyword evidence="4" id="KW-1185">Reference proteome</keyword>
<dbReference type="EMBL" id="CP000113">
    <property type="protein sequence ID" value="ABF90872.1"/>
    <property type="molecule type" value="Genomic_DNA"/>
</dbReference>
<name>Q1CXQ3_MYXXD</name>
<evidence type="ECO:0000313" key="4">
    <source>
        <dbReference type="Proteomes" id="UP000002402"/>
    </source>
</evidence>
<dbReference type="PANTHER" id="PTHR42708:SF1">
    <property type="entry name" value="GLIDING MOTILITY PROTEIN MGLA"/>
    <property type="match status" value="1"/>
</dbReference>
<reference evidence="3 4" key="1">
    <citation type="journal article" date="2006" name="Proc. Natl. Acad. Sci. U.S.A.">
        <title>Evolution of sensory complexity recorded in a myxobacterial genome.</title>
        <authorList>
            <person name="Goldman B.S."/>
            <person name="Nierman W.C."/>
            <person name="Kaiser D."/>
            <person name="Slater S.C."/>
            <person name="Durkin A.S."/>
            <person name="Eisen J.A."/>
            <person name="Ronning C.M."/>
            <person name="Barbazuk W.B."/>
            <person name="Blanchard M."/>
            <person name="Field C."/>
            <person name="Halling C."/>
            <person name="Hinkle G."/>
            <person name="Iartchuk O."/>
            <person name="Kim H.S."/>
            <person name="Mackenzie C."/>
            <person name="Madupu R."/>
            <person name="Miller N."/>
            <person name="Shvartsbeyn A."/>
            <person name="Sullivan S.A."/>
            <person name="Vaudin M."/>
            <person name="Wiegand R."/>
            <person name="Kaplan H.B."/>
        </authorList>
    </citation>
    <scope>NUCLEOTIDE SEQUENCE [LARGE SCALE GENOMIC DNA]</scope>
    <source>
        <strain evidence="4">DK1622</strain>
    </source>
</reference>
<dbReference type="GO" id="GO:0005525">
    <property type="term" value="F:GTP binding"/>
    <property type="evidence" value="ECO:0007669"/>
    <property type="project" value="UniProtKB-KW"/>
</dbReference>
<organism evidence="3 4">
    <name type="scientific">Myxococcus xanthus (strain DK1622)</name>
    <dbReference type="NCBI Taxonomy" id="246197"/>
    <lineage>
        <taxon>Bacteria</taxon>
        <taxon>Pseudomonadati</taxon>
        <taxon>Myxococcota</taxon>
        <taxon>Myxococcia</taxon>
        <taxon>Myxococcales</taxon>
        <taxon>Cystobacterineae</taxon>
        <taxon>Myxococcaceae</taxon>
        <taxon>Myxococcus</taxon>
    </lineage>
</organism>
<dbReference type="InterPro" id="IPR027417">
    <property type="entry name" value="P-loop_NTPase"/>
</dbReference>
<dbReference type="Gene3D" id="3.40.50.300">
    <property type="entry name" value="P-loop containing nucleotide triphosphate hydrolases"/>
    <property type="match status" value="1"/>
</dbReference>
<evidence type="ECO:0000313" key="3">
    <source>
        <dbReference type="EMBL" id="ABF90872.1"/>
    </source>
</evidence>
<dbReference type="KEGG" id="mxa:MXAN_6703"/>
<dbReference type="InterPro" id="IPR052705">
    <property type="entry name" value="Gliding_Motility_GTPase"/>
</dbReference>
<sequence length="298" mass="32800">MRSRISSNRSCVQAIPRMSIASTPGTLPAFRVGPLPTIKPVVGREGVKLLRSTVSQSPTLQLNHAQRELTLKIVYYGPGLSGKTTNLRHLHAKASPEVRGRLLTVETHDDRTLFFDLLPVFFSTSSGFKVKVKLFTVPGQVIHNATRRIVLQGADAVVFIADSRRSATADNNAYWRNLQENMKENNLDPSQVPVVIQFNKKDLPDARTDAEIEESRRRGGEAVVGAVALRGEGVLETFHAVAQAAYRRLDMRAHLARNLGLTEAEFLGQIFRRMDLTGTALASMYGRAAGEARSGEGR</sequence>
<dbReference type="HOGENOM" id="CLU_077110_0_0_7"/>
<dbReference type="STRING" id="246197.MXAN_6703"/>
<dbReference type="Proteomes" id="UP000002402">
    <property type="component" value="Chromosome"/>
</dbReference>
<keyword evidence="1" id="KW-0547">Nucleotide-binding</keyword>
<dbReference type="GO" id="GO:0003924">
    <property type="term" value="F:GTPase activity"/>
    <property type="evidence" value="ECO:0007669"/>
    <property type="project" value="InterPro"/>
</dbReference>
<gene>
    <name evidence="3" type="ordered locus">MXAN_6703</name>
</gene>
<dbReference type="SUPFAM" id="SSF52540">
    <property type="entry name" value="P-loop containing nucleoside triphosphate hydrolases"/>
    <property type="match status" value="1"/>
</dbReference>
<dbReference type="InterPro" id="IPR006689">
    <property type="entry name" value="Small_GTPase_ARF/SAR"/>
</dbReference>
<protein>
    <submittedName>
        <fullName evidence="3">Gliding motility protein</fullName>
    </submittedName>
</protein>
<keyword evidence="2" id="KW-0342">GTP-binding</keyword>
<dbReference type="EnsemblBacteria" id="ABF90872">
    <property type="protein sequence ID" value="ABF90872"/>
    <property type="gene ID" value="MXAN_6703"/>
</dbReference>
<dbReference type="eggNOG" id="COG1100">
    <property type="taxonomic scope" value="Bacteria"/>
</dbReference>
<dbReference type="Pfam" id="PF00025">
    <property type="entry name" value="Arf"/>
    <property type="match status" value="1"/>
</dbReference>
<dbReference type="CDD" id="cd00882">
    <property type="entry name" value="Ras_like_GTPase"/>
    <property type="match status" value="1"/>
</dbReference>
<accession>Q1CXQ3</accession>
<dbReference type="SMR" id="Q1CXQ3"/>